<dbReference type="GO" id="GO:0004519">
    <property type="term" value="F:endonuclease activity"/>
    <property type="evidence" value="ECO:0007669"/>
    <property type="project" value="UniProtKB-KW"/>
</dbReference>
<feature type="transmembrane region" description="Helical" evidence="1">
    <location>
        <begin position="46"/>
        <end position="65"/>
    </location>
</feature>
<dbReference type="Proteomes" id="UP000664795">
    <property type="component" value="Unassembled WGS sequence"/>
</dbReference>
<keyword evidence="1" id="KW-0472">Membrane</keyword>
<dbReference type="EMBL" id="JAFMYU010000015">
    <property type="protein sequence ID" value="MBO0932845.1"/>
    <property type="molecule type" value="Genomic_DNA"/>
</dbReference>
<dbReference type="Gene3D" id="3.90.1570.10">
    <property type="entry name" value="tt1808, chain A"/>
    <property type="match status" value="1"/>
</dbReference>
<name>A0A939K221_9BACT</name>
<sequence>MTVLNKPTRTARRPHPELIYEQWGGRTYYRKGYTDVVKKRKTPAEIMGSSGLQAFIVSFINGFLFSQIDRKKYRMLTSEPGLHLGPNENLACDVMIYDRDVLTNDRINVKCVDVPPLVAIEVDVRVELQTEGEISYVFRKTGQLFAFGVQRVVWVVSDLKQVLVFEKGIDAVEYKEWHQPIEIIPGVAINIGAYLDEEGITTSA</sequence>
<keyword evidence="1" id="KW-0812">Transmembrane</keyword>
<gene>
    <name evidence="2" type="ORF">J2I48_17675</name>
</gene>
<dbReference type="RefSeq" id="WP_207336811.1">
    <property type="nucleotide sequence ID" value="NZ_JAFMYU010000015.1"/>
</dbReference>
<keyword evidence="2" id="KW-0378">Hydrolase</keyword>
<evidence type="ECO:0000256" key="1">
    <source>
        <dbReference type="SAM" id="Phobius"/>
    </source>
</evidence>
<protein>
    <submittedName>
        <fullName evidence="2">Uma2 family endonuclease</fullName>
    </submittedName>
</protein>
<dbReference type="InterPro" id="IPR012296">
    <property type="entry name" value="Nuclease_put_TT1808"/>
</dbReference>
<reference evidence="2 3" key="1">
    <citation type="submission" date="2021-03" db="EMBL/GenBank/DDBJ databases">
        <title>Fibrella sp. HMF5036 genome sequencing and assembly.</title>
        <authorList>
            <person name="Kang H."/>
            <person name="Kim H."/>
            <person name="Bae S."/>
            <person name="Joh K."/>
        </authorList>
    </citation>
    <scope>NUCLEOTIDE SEQUENCE [LARGE SCALE GENOMIC DNA]</scope>
    <source>
        <strain evidence="2 3">HMF5036</strain>
    </source>
</reference>
<comment type="caution">
    <text evidence="2">The sequence shown here is derived from an EMBL/GenBank/DDBJ whole genome shotgun (WGS) entry which is preliminary data.</text>
</comment>
<keyword evidence="1" id="KW-1133">Transmembrane helix</keyword>
<evidence type="ECO:0000313" key="3">
    <source>
        <dbReference type="Proteomes" id="UP000664795"/>
    </source>
</evidence>
<keyword evidence="2" id="KW-0255">Endonuclease</keyword>
<proteinExistence type="predicted"/>
<organism evidence="2 3">
    <name type="scientific">Fibrella aquatilis</name>
    <dbReference type="NCBI Taxonomy" id="2817059"/>
    <lineage>
        <taxon>Bacteria</taxon>
        <taxon>Pseudomonadati</taxon>
        <taxon>Bacteroidota</taxon>
        <taxon>Cytophagia</taxon>
        <taxon>Cytophagales</taxon>
        <taxon>Spirosomataceae</taxon>
        <taxon>Fibrella</taxon>
    </lineage>
</organism>
<keyword evidence="3" id="KW-1185">Reference proteome</keyword>
<dbReference type="AlphaFoldDB" id="A0A939K221"/>
<accession>A0A939K221</accession>
<keyword evidence="2" id="KW-0540">Nuclease</keyword>
<evidence type="ECO:0000313" key="2">
    <source>
        <dbReference type="EMBL" id="MBO0932845.1"/>
    </source>
</evidence>